<dbReference type="AlphaFoldDB" id="A0A423XKX9"/>
<dbReference type="Gene3D" id="1.20.1250.40">
    <property type="match status" value="1"/>
</dbReference>
<evidence type="ECO:0000256" key="5">
    <source>
        <dbReference type="ARBA" id="ARBA00023163"/>
    </source>
</evidence>
<proteinExistence type="inferred from homology"/>
<keyword evidence="9" id="KW-1185">Reference proteome</keyword>
<dbReference type="OrthoDB" id="1746530at2759"/>
<evidence type="ECO:0000256" key="2">
    <source>
        <dbReference type="ARBA" id="ARBA00006898"/>
    </source>
</evidence>
<dbReference type="STRING" id="1230097.A0A423XKX9"/>
<evidence type="ECO:0000256" key="6">
    <source>
        <dbReference type="ARBA" id="ARBA00023242"/>
    </source>
</evidence>
<dbReference type="InParanoid" id="A0A423XKX9"/>
<dbReference type="InterPro" id="IPR005574">
    <property type="entry name" value="Rpb4/RPC9"/>
</dbReference>
<evidence type="ECO:0000256" key="1">
    <source>
        <dbReference type="ARBA" id="ARBA00004123"/>
    </source>
</evidence>
<dbReference type="InterPro" id="IPR006590">
    <property type="entry name" value="RNA_pol_Rpb4/RPC9_core"/>
</dbReference>
<dbReference type="Proteomes" id="UP000285146">
    <property type="component" value="Unassembled WGS sequence"/>
</dbReference>
<evidence type="ECO:0000313" key="9">
    <source>
        <dbReference type="Proteomes" id="UP000285146"/>
    </source>
</evidence>
<dbReference type="FunCoup" id="A0A423XKX9">
    <property type="interactions" value="177"/>
</dbReference>
<dbReference type="Pfam" id="PF03874">
    <property type="entry name" value="RNA_pol_Rpb4"/>
    <property type="match status" value="1"/>
</dbReference>
<dbReference type="GO" id="GO:0006384">
    <property type="term" value="P:transcription initiation at RNA polymerase III promoter"/>
    <property type="evidence" value="ECO:0007669"/>
    <property type="project" value="InterPro"/>
</dbReference>
<dbReference type="InterPro" id="IPR038324">
    <property type="entry name" value="Rpb4/RPC9_sf"/>
</dbReference>
<keyword evidence="4" id="KW-0240">DNA-directed RNA polymerase</keyword>
<reference evidence="8 9" key="1">
    <citation type="submission" date="2015-09" db="EMBL/GenBank/DDBJ databases">
        <title>Host preference determinants of Valsa canker pathogens revealed by comparative genomics.</title>
        <authorList>
            <person name="Yin Z."/>
            <person name="Huang L."/>
        </authorList>
    </citation>
    <scope>NUCLEOTIDE SEQUENCE [LARGE SCALE GENOMIC DNA]</scope>
    <source>
        <strain evidence="8 9">SXYLt</strain>
    </source>
</reference>
<protein>
    <recommendedName>
        <fullName evidence="3">DNA-directed RNA polymerase III subunit RPC9</fullName>
    </recommendedName>
</protein>
<comment type="subcellular location">
    <subcellularLocation>
        <location evidence="1">Nucleus</location>
    </subcellularLocation>
</comment>
<gene>
    <name evidence="8" type="ORF">VPNG_01015</name>
</gene>
<name>A0A423XKX9_9PEZI</name>
<dbReference type="PANTHER" id="PTHR15561:SF0">
    <property type="entry name" value="DNA-DIRECTED RNA POLYMERASE III SUBUNIT RPC9"/>
    <property type="match status" value="1"/>
</dbReference>
<evidence type="ECO:0000256" key="3">
    <source>
        <dbReference type="ARBA" id="ARBA00016672"/>
    </source>
</evidence>
<sequence>MKILESQNAVLANFEVYQHLLNEQAKYQKNHERKKQVPKNLQTVIREILEHFRTSPDPLSQKPITYDANTIGRLVERLRDFDLTKGETIMILNIRPENVAILNCIVEDAESRFNEDQQNELLAIIEEVLGPFPVKEGQDEA</sequence>
<dbReference type="InterPro" id="IPR038846">
    <property type="entry name" value="RPC9"/>
</dbReference>
<dbReference type="EMBL" id="LKEB01000003">
    <property type="protein sequence ID" value="ROW17042.1"/>
    <property type="molecule type" value="Genomic_DNA"/>
</dbReference>
<dbReference type="SUPFAM" id="SSF47819">
    <property type="entry name" value="HRDC-like"/>
    <property type="match status" value="1"/>
</dbReference>
<keyword evidence="5" id="KW-0804">Transcription</keyword>
<organism evidence="8 9">
    <name type="scientific">Cytospora leucostoma</name>
    <dbReference type="NCBI Taxonomy" id="1230097"/>
    <lineage>
        <taxon>Eukaryota</taxon>
        <taxon>Fungi</taxon>
        <taxon>Dikarya</taxon>
        <taxon>Ascomycota</taxon>
        <taxon>Pezizomycotina</taxon>
        <taxon>Sordariomycetes</taxon>
        <taxon>Sordariomycetidae</taxon>
        <taxon>Diaporthales</taxon>
        <taxon>Cytosporaceae</taxon>
        <taxon>Cytospora</taxon>
    </lineage>
</organism>
<evidence type="ECO:0000313" key="8">
    <source>
        <dbReference type="EMBL" id="ROW17042.1"/>
    </source>
</evidence>
<dbReference type="GO" id="GO:0000166">
    <property type="term" value="F:nucleotide binding"/>
    <property type="evidence" value="ECO:0007669"/>
    <property type="project" value="InterPro"/>
</dbReference>
<feature type="domain" description="RNA polymerase Rpb4/RPC9 core" evidence="7">
    <location>
        <begin position="4"/>
        <end position="133"/>
    </location>
</feature>
<evidence type="ECO:0000256" key="4">
    <source>
        <dbReference type="ARBA" id="ARBA00022478"/>
    </source>
</evidence>
<evidence type="ECO:0000259" key="7">
    <source>
        <dbReference type="SMART" id="SM00657"/>
    </source>
</evidence>
<comment type="caution">
    <text evidence="8">The sequence shown here is derived from an EMBL/GenBank/DDBJ whole genome shotgun (WGS) entry which is preliminary data.</text>
</comment>
<accession>A0A423XKX9</accession>
<dbReference type="InterPro" id="IPR010997">
    <property type="entry name" value="HRDC-like_sf"/>
</dbReference>
<keyword evidence="6" id="KW-0539">Nucleus</keyword>
<dbReference type="PANTHER" id="PTHR15561">
    <property type="entry name" value="CALCITONIN GENE-RELATED PEPTIDE-RECEPTOR COMPONENT PROTEIN"/>
    <property type="match status" value="1"/>
</dbReference>
<dbReference type="SMART" id="SM00657">
    <property type="entry name" value="RPOL4c"/>
    <property type="match status" value="1"/>
</dbReference>
<comment type="similarity">
    <text evidence="2">Belongs to the eukaryotic RPC9 RNA polymerase subunit family.</text>
</comment>
<dbReference type="GO" id="GO:0005666">
    <property type="term" value="C:RNA polymerase III complex"/>
    <property type="evidence" value="ECO:0007669"/>
    <property type="project" value="InterPro"/>
</dbReference>